<comment type="subcellular location">
    <subcellularLocation>
        <location evidence="1">Cell membrane</location>
        <topology evidence="1">Multi-pass membrane protein</topology>
    </subcellularLocation>
</comment>
<evidence type="ECO:0000313" key="4">
    <source>
        <dbReference type="Proteomes" id="UP001170379"/>
    </source>
</evidence>
<evidence type="ECO:0000256" key="1">
    <source>
        <dbReference type="RuleBase" id="RU363076"/>
    </source>
</evidence>
<reference evidence="3" key="2">
    <citation type="journal article" date="2022" name="Sci. Rep.">
        <title>In silico prediction of the enzymes involved in the degradation of the herbicide molinate by Gulosibacter molinativorax ON4T.</title>
        <authorList>
            <person name="Lopes A.R."/>
            <person name="Bunin E."/>
            <person name="Viana A.T."/>
            <person name="Froufe H."/>
            <person name="Munoz-Merida A."/>
            <person name="Pinho D."/>
            <person name="Figueiredo J."/>
            <person name="Barroso C."/>
            <person name="Vaz-Moreira I."/>
            <person name="Bellanger X."/>
            <person name="Egas C."/>
            <person name="Nunes O.C."/>
        </authorList>
    </citation>
    <scope>NUCLEOTIDE SEQUENCE</scope>
    <source>
        <strain evidence="3">ON4</strain>
    </source>
</reference>
<comment type="caution">
    <text evidence="3">The sequence shown here is derived from an EMBL/GenBank/DDBJ whole genome shotgun (WGS) entry which is preliminary data.</text>
</comment>
<feature type="compositionally biased region" description="Low complexity" evidence="2">
    <location>
        <begin position="306"/>
        <end position="321"/>
    </location>
</feature>
<accession>A0ABT7C465</accession>
<evidence type="ECO:0000313" key="3">
    <source>
        <dbReference type="EMBL" id="MDJ1370014.1"/>
    </source>
</evidence>
<dbReference type="EMBL" id="PXVD01000002">
    <property type="protein sequence ID" value="MDJ1370014.1"/>
    <property type="molecule type" value="Genomic_DNA"/>
</dbReference>
<keyword evidence="1" id="KW-1003">Cell membrane</keyword>
<dbReference type="RefSeq" id="WP_026935891.1">
    <property type="nucleotide sequence ID" value="NZ_CP028426.1"/>
</dbReference>
<organism evidence="3 4">
    <name type="scientific">Gulosibacter molinativorax</name>
    <dbReference type="NCBI Taxonomy" id="256821"/>
    <lineage>
        <taxon>Bacteria</taxon>
        <taxon>Bacillati</taxon>
        <taxon>Actinomycetota</taxon>
        <taxon>Actinomycetes</taxon>
        <taxon>Micrococcales</taxon>
        <taxon>Microbacteriaceae</taxon>
        <taxon>Gulosibacter</taxon>
    </lineage>
</organism>
<keyword evidence="1" id="KW-1133">Transmembrane helix</keyword>
<keyword evidence="1" id="KW-0472">Membrane</keyword>
<comment type="caution">
    <text evidence="1">Lacks conserved residue(s) required for the propagation of feature annotation.</text>
</comment>
<dbReference type="Pfam" id="PF02104">
    <property type="entry name" value="SURF1"/>
    <property type="match status" value="1"/>
</dbReference>
<proteinExistence type="inferred from homology"/>
<dbReference type="InterPro" id="IPR002994">
    <property type="entry name" value="Surf1/Shy1"/>
</dbReference>
<reference evidence="3" key="1">
    <citation type="submission" date="2018-03" db="EMBL/GenBank/DDBJ databases">
        <authorList>
            <person name="Nunes O.C."/>
            <person name="Lopes A.R."/>
            <person name="Froufe H."/>
            <person name="Munoz-Merida A."/>
            <person name="Barroso C."/>
            <person name="Egas C."/>
        </authorList>
    </citation>
    <scope>NUCLEOTIDE SEQUENCE</scope>
    <source>
        <strain evidence="3">ON4</strain>
    </source>
</reference>
<feature type="region of interest" description="Disordered" evidence="2">
    <location>
        <begin position="301"/>
        <end position="321"/>
    </location>
</feature>
<name>A0ABT7C465_9MICO</name>
<comment type="similarity">
    <text evidence="1">Belongs to the SURF1 family.</text>
</comment>
<dbReference type="Proteomes" id="UP001170379">
    <property type="component" value="Unassembled WGS sequence"/>
</dbReference>
<feature type="transmembrane region" description="Helical" evidence="1">
    <location>
        <begin position="250"/>
        <end position="271"/>
    </location>
</feature>
<dbReference type="PROSITE" id="PS50895">
    <property type="entry name" value="SURF1"/>
    <property type="match status" value="1"/>
</dbReference>
<keyword evidence="4" id="KW-1185">Reference proteome</keyword>
<evidence type="ECO:0000256" key="2">
    <source>
        <dbReference type="SAM" id="MobiDB-lite"/>
    </source>
</evidence>
<sequence>MLKTMVKPKWLALLVGALLVVVAFLLLGRWQLNAAFESSTTAVDSEAYEQVVPLGELIQPAQGVTDESVARAISVSGWLVPGDFGVVSNRVQDGETGWWVVGHLAVANDGVTEFQAQQPEVTEEFQASSDASSYPGLVVAVGWAPTESEALAAADSLAASTPTVDDTTEPVEFTGKLEALQEPTIDRDTDNPTAVNAMAVGQLINLWQEPAVSYYSGWGLLQEGVDLPAGLEPIHVVAIDDSFQLDLLNIFYAIEWLVFAGMAIFIWWRLVRDDYLAEQSQDPVADLAEEIRREKLRELAAERESGAAAASPTPASTPERN</sequence>
<keyword evidence="1" id="KW-0812">Transmembrane</keyword>
<gene>
    <name evidence="3" type="ORF">C7K25_01280</name>
</gene>
<protein>
    <recommendedName>
        <fullName evidence="1">SURF1-like protein</fullName>
    </recommendedName>
</protein>